<organism evidence="10 11">
    <name type="scientific">Chromatocurvus halotolerans</name>
    <dbReference type="NCBI Taxonomy" id="1132028"/>
    <lineage>
        <taxon>Bacteria</taxon>
        <taxon>Pseudomonadati</taxon>
        <taxon>Pseudomonadota</taxon>
        <taxon>Gammaproteobacteria</taxon>
        <taxon>Cellvibrionales</taxon>
        <taxon>Halieaceae</taxon>
        <taxon>Chromatocurvus</taxon>
    </lineage>
</organism>
<dbReference type="HAMAP" id="MF_01114">
    <property type="entry name" value="RecX"/>
    <property type="match status" value="1"/>
</dbReference>
<evidence type="ECO:0000256" key="2">
    <source>
        <dbReference type="ARBA" id="ARBA00009695"/>
    </source>
</evidence>
<feature type="compositionally biased region" description="Acidic residues" evidence="6">
    <location>
        <begin position="9"/>
        <end position="22"/>
    </location>
</feature>
<evidence type="ECO:0000256" key="6">
    <source>
        <dbReference type="SAM" id="MobiDB-lite"/>
    </source>
</evidence>
<evidence type="ECO:0000259" key="7">
    <source>
        <dbReference type="Pfam" id="PF02631"/>
    </source>
</evidence>
<dbReference type="AlphaFoldDB" id="A0A4R2L1M3"/>
<feature type="region of interest" description="Disordered" evidence="6">
    <location>
        <begin position="1"/>
        <end position="22"/>
    </location>
</feature>
<dbReference type="Gene3D" id="1.10.10.10">
    <property type="entry name" value="Winged helix-like DNA-binding domain superfamily/Winged helix DNA-binding domain"/>
    <property type="match status" value="3"/>
</dbReference>
<dbReference type="Pfam" id="PF21981">
    <property type="entry name" value="RecX_HTH3"/>
    <property type="match status" value="1"/>
</dbReference>
<dbReference type="GO" id="GO:0006282">
    <property type="term" value="P:regulation of DNA repair"/>
    <property type="evidence" value="ECO:0007669"/>
    <property type="project" value="UniProtKB-UniRule"/>
</dbReference>
<proteinExistence type="inferred from homology"/>
<dbReference type="GO" id="GO:0005737">
    <property type="term" value="C:cytoplasm"/>
    <property type="evidence" value="ECO:0007669"/>
    <property type="project" value="UniProtKB-SubCell"/>
</dbReference>
<evidence type="ECO:0000256" key="1">
    <source>
        <dbReference type="ARBA" id="ARBA00004496"/>
    </source>
</evidence>
<comment type="caution">
    <text evidence="10">The sequence shown here is derived from an EMBL/GenBank/DDBJ whole genome shotgun (WGS) entry which is preliminary data.</text>
</comment>
<dbReference type="InterPro" id="IPR053925">
    <property type="entry name" value="RecX_HTH_3rd"/>
</dbReference>
<evidence type="ECO:0000313" key="11">
    <source>
        <dbReference type="Proteomes" id="UP000294980"/>
    </source>
</evidence>
<evidence type="ECO:0000256" key="3">
    <source>
        <dbReference type="ARBA" id="ARBA00018111"/>
    </source>
</evidence>
<sequence>MTGNPDPSGLDEIDSQGGDDGEANANIIAVRRSAMDLLARREHARFELERKLLRRYPQHLIQQAVERLAEEGLQSDERFAESYVHQRAGRGYGPSRILRELQERGVDDSLAESILAVSGIDWHDIARRALTKKFGAVAEPLPLVEKARILRFLAYRGFSREHLPAPLG</sequence>
<protein>
    <recommendedName>
        <fullName evidence="3 5">Regulatory protein RecX</fullName>
    </recommendedName>
</protein>
<evidence type="ECO:0000256" key="4">
    <source>
        <dbReference type="ARBA" id="ARBA00022490"/>
    </source>
</evidence>
<accession>A0A4R2L1M3</accession>
<keyword evidence="11" id="KW-1185">Reference proteome</keyword>
<name>A0A4R2L1M3_9GAMM</name>
<dbReference type="InterPro" id="IPR053924">
    <property type="entry name" value="RecX_HTH_2nd"/>
</dbReference>
<reference evidence="10 11" key="1">
    <citation type="submission" date="2019-03" db="EMBL/GenBank/DDBJ databases">
        <title>Genomic Encyclopedia of Type Strains, Phase IV (KMG-IV): sequencing the most valuable type-strain genomes for metagenomic binning, comparative biology and taxonomic classification.</title>
        <authorList>
            <person name="Goeker M."/>
        </authorList>
    </citation>
    <scope>NUCLEOTIDE SEQUENCE [LARGE SCALE GENOMIC DNA]</scope>
    <source>
        <strain evidence="10 11">DSM 23344</strain>
    </source>
</reference>
<feature type="domain" description="RecX second three-helical" evidence="7">
    <location>
        <begin position="75"/>
        <end position="113"/>
    </location>
</feature>
<evidence type="ECO:0000259" key="8">
    <source>
        <dbReference type="Pfam" id="PF21981"/>
    </source>
</evidence>
<dbReference type="Pfam" id="PF21982">
    <property type="entry name" value="RecX_HTH1"/>
    <property type="match status" value="1"/>
</dbReference>
<dbReference type="PANTHER" id="PTHR33602:SF1">
    <property type="entry name" value="REGULATORY PROTEIN RECX FAMILY PROTEIN"/>
    <property type="match status" value="1"/>
</dbReference>
<keyword evidence="4 5" id="KW-0963">Cytoplasm</keyword>
<feature type="domain" description="RecX first three-helical" evidence="9">
    <location>
        <begin position="32"/>
        <end position="68"/>
    </location>
</feature>
<evidence type="ECO:0000313" key="10">
    <source>
        <dbReference type="EMBL" id="TCO77636.1"/>
    </source>
</evidence>
<dbReference type="OrthoDB" id="7066780at2"/>
<dbReference type="InterPro" id="IPR036388">
    <property type="entry name" value="WH-like_DNA-bd_sf"/>
</dbReference>
<gene>
    <name evidence="5" type="primary">recX</name>
    <name evidence="10" type="ORF">EV688_10293</name>
</gene>
<comment type="function">
    <text evidence="5">Modulates RecA activity.</text>
</comment>
<dbReference type="PANTHER" id="PTHR33602">
    <property type="entry name" value="REGULATORY PROTEIN RECX FAMILY PROTEIN"/>
    <property type="match status" value="1"/>
</dbReference>
<dbReference type="EMBL" id="SLWX01000002">
    <property type="protein sequence ID" value="TCO77636.1"/>
    <property type="molecule type" value="Genomic_DNA"/>
</dbReference>
<evidence type="ECO:0000256" key="5">
    <source>
        <dbReference type="HAMAP-Rule" id="MF_01114"/>
    </source>
</evidence>
<feature type="domain" description="RecX third three-helical" evidence="8">
    <location>
        <begin position="124"/>
        <end position="161"/>
    </location>
</feature>
<comment type="subcellular location">
    <subcellularLocation>
        <location evidence="1 5">Cytoplasm</location>
    </subcellularLocation>
</comment>
<dbReference type="Proteomes" id="UP000294980">
    <property type="component" value="Unassembled WGS sequence"/>
</dbReference>
<dbReference type="Pfam" id="PF02631">
    <property type="entry name" value="RecX_HTH2"/>
    <property type="match status" value="1"/>
</dbReference>
<dbReference type="InterPro" id="IPR053926">
    <property type="entry name" value="RecX_HTH_1st"/>
</dbReference>
<dbReference type="InterPro" id="IPR003783">
    <property type="entry name" value="Regulatory_RecX"/>
</dbReference>
<evidence type="ECO:0000259" key="9">
    <source>
        <dbReference type="Pfam" id="PF21982"/>
    </source>
</evidence>
<comment type="similarity">
    <text evidence="2 5">Belongs to the RecX family.</text>
</comment>